<feature type="transmembrane region" description="Helical" evidence="1">
    <location>
        <begin position="200"/>
        <end position="219"/>
    </location>
</feature>
<keyword evidence="1" id="KW-0812">Transmembrane</keyword>
<dbReference type="RefSeq" id="WP_280309485.1">
    <property type="nucleotide sequence ID" value="NZ_JAPDIQ010000006.1"/>
</dbReference>
<keyword evidence="1" id="KW-0472">Membrane</keyword>
<comment type="caution">
    <text evidence="2">The sequence shown here is derived from an EMBL/GenBank/DDBJ whole genome shotgun (WGS) entry which is preliminary data.</text>
</comment>
<evidence type="ECO:0000313" key="3">
    <source>
        <dbReference type="Proteomes" id="UP001157461"/>
    </source>
</evidence>
<reference evidence="2 3" key="1">
    <citation type="submission" date="2022-10" db="EMBL/GenBank/DDBJ databases">
        <title>A novel Pseudomonas species, isolated from Passiflora incarnata leaves.</title>
        <authorList>
            <person name="Cueva-Yesquen L.G."/>
            <person name="Fantinatti-Garboggini F."/>
        </authorList>
    </citation>
    <scope>NUCLEOTIDE SEQUENCE [LARGE SCALE GENOMIC DNA]</scope>
    <source>
        <strain evidence="2 3">CBMAI 2609</strain>
    </source>
</reference>
<keyword evidence="1" id="KW-1133">Transmembrane helix</keyword>
<evidence type="ECO:0000256" key="1">
    <source>
        <dbReference type="SAM" id="Phobius"/>
    </source>
</evidence>
<sequence>MNTAAVFAALSRAGIEPLPWCPVKSELSPKQMHRLLLQLVTAPYADGYLAITDGADLAELAPSLTRLGLPGASVLVGRMAGSALRPGEEAVHLAAQMERVRTRAEGLYQSELLRSAYVQDPVAAEPDGCAYQVLELINETLDQSNLRQTTPKCVRTLAALEAAHRQKLGWRRHLPRPGILGWLGAIAFADAAAALWKGRIIYGLAVGSVSLGLLGLACSEKQRASRGRKLRAAPRDDLMCVSPPAAGQIVQVERGNKAT</sequence>
<accession>A0ABT6IIZ4</accession>
<name>A0ABT6IIZ4_9PSED</name>
<proteinExistence type="predicted"/>
<gene>
    <name evidence="2" type="ORF">OMP44_15555</name>
</gene>
<dbReference type="Proteomes" id="UP001157461">
    <property type="component" value="Unassembled WGS sequence"/>
</dbReference>
<protein>
    <submittedName>
        <fullName evidence="2">Uncharacterized protein</fullName>
    </submittedName>
</protein>
<evidence type="ECO:0000313" key="2">
    <source>
        <dbReference type="EMBL" id="MDH4764306.1"/>
    </source>
</evidence>
<organism evidence="2 3">
    <name type="scientific">Pseudomonas flavocrustae</name>
    <dbReference type="NCBI Taxonomy" id="2991719"/>
    <lineage>
        <taxon>Bacteria</taxon>
        <taxon>Pseudomonadati</taxon>
        <taxon>Pseudomonadota</taxon>
        <taxon>Gammaproteobacteria</taxon>
        <taxon>Pseudomonadales</taxon>
        <taxon>Pseudomonadaceae</taxon>
        <taxon>Pseudomonas</taxon>
    </lineage>
</organism>
<dbReference type="EMBL" id="JAPDIQ010000006">
    <property type="protein sequence ID" value="MDH4764306.1"/>
    <property type="molecule type" value="Genomic_DNA"/>
</dbReference>
<feature type="transmembrane region" description="Helical" evidence="1">
    <location>
        <begin position="174"/>
        <end position="194"/>
    </location>
</feature>
<keyword evidence="3" id="KW-1185">Reference proteome</keyword>